<dbReference type="RefSeq" id="XP_009532546.1">
    <property type="nucleotide sequence ID" value="XM_009534251.1"/>
</dbReference>
<evidence type="ECO:0000313" key="4">
    <source>
        <dbReference type="EMBL" id="EGZ12213.1"/>
    </source>
</evidence>
<evidence type="ECO:0000256" key="1">
    <source>
        <dbReference type="SAM" id="MobiDB-lite"/>
    </source>
</evidence>
<name>G4ZZ30_PHYSP</name>
<keyword evidence="2" id="KW-0472">Membrane</keyword>
<dbReference type="Proteomes" id="UP000002640">
    <property type="component" value="Unassembled WGS sequence"/>
</dbReference>
<evidence type="ECO:0000256" key="3">
    <source>
        <dbReference type="SAM" id="SignalP"/>
    </source>
</evidence>
<dbReference type="GeneID" id="20648874"/>
<keyword evidence="3" id="KW-0732">Signal</keyword>
<gene>
    <name evidence="4" type="ORF">PHYSODRAFT_347351</name>
</gene>
<feature type="region of interest" description="Disordered" evidence="1">
    <location>
        <begin position="232"/>
        <end position="280"/>
    </location>
</feature>
<dbReference type="KEGG" id="psoj:PHYSODRAFT_347351"/>
<dbReference type="EMBL" id="JH159157">
    <property type="protein sequence ID" value="EGZ12213.1"/>
    <property type="molecule type" value="Genomic_DNA"/>
</dbReference>
<evidence type="ECO:0000313" key="5">
    <source>
        <dbReference type="Proteomes" id="UP000002640"/>
    </source>
</evidence>
<feature type="chain" id="PRO_5003472731" evidence="3">
    <location>
        <begin position="21"/>
        <end position="280"/>
    </location>
</feature>
<accession>G4ZZ30</accession>
<reference evidence="4 5" key="1">
    <citation type="journal article" date="2006" name="Science">
        <title>Phytophthora genome sequences uncover evolutionary origins and mechanisms of pathogenesis.</title>
        <authorList>
            <person name="Tyler B.M."/>
            <person name="Tripathy S."/>
            <person name="Zhang X."/>
            <person name="Dehal P."/>
            <person name="Jiang R.H."/>
            <person name="Aerts A."/>
            <person name="Arredondo F.D."/>
            <person name="Baxter L."/>
            <person name="Bensasson D."/>
            <person name="Beynon J.L."/>
            <person name="Chapman J."/>
            <person name="Damasceno C.M."/>
            <person name="Dorrance A.E."/>
            <person name="Dou D."/>
            <person name="Dickerman A.W."/>
            <person name="Dubchak I.L."/>
            <person name="Garbelotto M."/>
            <person name="Gijzen M."/>
            <person name="Gordon S.G."/>
            <person name="Govers F."/>
            <person name="Grunwald N.J."/>
            <person name="Huang W."/>
            <person name="Ivors K.L."/>
            <person name="Jones R.W."/>
            <person name="Kamoun S."/>
            <person name="Krampis K."/>
            <person name="Lamour K.H."/>
            <person name="Lee M.K."/>
            <person name="McDonald W.H."/>
            <person name="Medina M."/>
            <person name="Meijer H.J."/>
            <person name="Nordberg E.K."/>
            <person name="Maclean D.J."/>
            <person name="Ospina-Giraldo M.D."/>
            <person name="Morris P.F."/>
            <person name="Phuntumart V."/>
            <person name="Putnam N.H."/>
            <person name="Rash S."/>
            <person name="Rose J.K."/>
            <person name="Sakihama Y."/>
            <person name="Salamov A.A."/>
            <person name="Savidor A."/>
            <person name="Scheuring C.F."/>
            <person name="Smith B.M."/>
            <person name="Sobral B.W."/>
            <person name="Terry A."/>
            <person name="Torto-Alalibo T.A."/>
            <person name="Win J."/>
            <person name="Xu Z."/>
            <person name="Zhang H."/>
            <person name="Grigoriev I.V."/>
            <person name="Rokhsar D.S."/>
            <person name="Boore J.L."/>
        </authorList>
    </citation>
    <scope>NUCLEOTIDE SEQUENCE [LARGE SCALE GENOMIC DNA]</scope>
    <source>
        <strain evidence="4 5">P6497</strain>
    </source>
</reference>
<keyword evidence="2" id="KW-1133">Transmembrane helix</keyword>
<organism evidence="4 5">
    <name type="scientific">Phytophthora sojae (strain P6497)</name>
    <name type="common">Soybean stem and root rot agent</name>
    <name type="synonym">Phytophthora megasperma f. sp. glycines</name>
    <dbReference type="NCBI Taxonomy" id="1094619"/>
    <lineage>
        <taxon>Eukaryota</taxon>
        <taxon>Sar</taxon>
        <taxon>Stramenopiles</taxon>
        <taxon>Oomycota</taxon>
        <taxon>Peronosporomycetes</taxon>
        <taxon>Peronosporales</taxon>
        <taxon>Peronosporaceae</taxon>
        <taxon>Phytophthora</taxon>
    </lineage>
</organism>
<sequence>MMAKLGCLVALGLLCGPGHALRSCTKGGQVRVPCADELLLGRSDRFLLTLFGHSCYTMNIVSPQPLEVQFYDSRDLKSGQLNTAPAVRKLQESTEEEEALNATLNSLAALGDNKACHNVLSCYQLQEGLSKAAVYNLVISRWANVSADPTEDGQQEQVQEQDAPIRVAVELEHCDPVSPWHYVGLVFVGSIGFTSTMLLLCIVGEFVLGLRTITKLQAAAQRDRLVELAQIDPTKMKKEVEKSSEDSDDSEEPEPTAPLMSTGTSADSEPTAEPEARSPA</sequence>
<dbReference type="AlphaFoldDB" id="G4ZZ30"/>
<protein>
    <submittedName>
        <fullName evidence="4">Uncharacterized protein</fullName>
    </submittedName>
</protein>
<dbReference type="InParanoid" id="G4ZZ30"/>
<feature type="compositionally biased region" description="Basic and acidic residues" evidence="1">
    <location>
        <begin position="234"/>
        <end position="245"/>
    </location>
</feature>
<feature type="compositionally biased region" description="Polar residues" evidence="1">
    <location>
        <begin position="259"/>
        <end position="268"/>
    </location>
</feature>
<keyword evidence="2" id="KW-0812">Transmembrane</keyword>
<evidence type="ECO:0000256" key="2">
    <source>
        <dbReference type="SAM" id="Phobius"/>
    </source>
</evidence>
<keyword evidence="5" id="KW-1185">Reference proteome</keyword>
<feature type="signal peptide" evidence="3">
    <location>
        <begin position="1"/>
        <end position="20"/>
    </location>
</feature>
<feature type="transmembrane region" description="Helical" evidence="2">
    <location>
        <begin position="180"/>
        <end position="208"/>
    </location>
</feature>
<proteinExistence type="predicted"/>
<dbReference type="OMA" id="CYQLQEG"/>